<dbReference type="EMBL" id="GBXM01030782">
    <property type="protein sequence ID" value="JAH77795.1"/>
    <property type="molecule type" value="Transcribed_RNA"/>
</dbReference>
<evidence type="ECO:0000313" key="1">
    <source>
        <dbReference type="EMBL" id="JAH72440.1"/>
    </source>
</evidence>
<organism evidence="1">
    <name type="scientific">Anguilla anguilla</name>
    <name type="common">European freshwater eel</name>
    <name type="synonym">Muraena anguilla</name>
    <dbReference type="NCBI Taxonomy" id="7936"/>
    <lineage>
        <taxon>Eukaryota</taxon>
        <taxon>Metazoa</taxon>
        <taxon>Chordata</taxon>
        <taxon>Craniata</taxon>
        <taxon>Vertebrata</taxon>
        <taxon>Euteleostomi</taxon>
        <taxon>Actinopterygii</taxon>
        <taxon>Neopterygii</taxon>
        <taxon>Teleostei</taxon>
        <taxon>Anguilliformes</taxon>
        <taxon>Anguillidae</taxon>
        <taxon>Anguilla</taxon>
    </lineage>
</organism>
<name>A0A0E9V4S3_ANGAN</name>
<proteinExistence type="predicted"/>
<dbReference type="AlphaFoldDB" id="A0A0E9V4S3"/>
<accession>A0A0E9V4S3</accession>
<sequence length="63" mass="7188">MGKLQSKHACKRREDPEGGSFVVNAYISRRGVEESERYGAADHKFKERQESWIGAEKHLPGSR</sequence>
<reference evidence="1" key="1">
    <citation type="submission" date="2014-11" db="EMBL/GenBank/DDBJ databases">
        <authorList>
            <person name="Amaro Gonzalez C."/>
        </authorList>
    </citation>
    <scope>NUCLEOTIDE SEQUENCE</scope>
</reference>
<dbReference type="EMBL" id="GBXM01038506">
    <property type="protein sequence ID" value="JAH70071.1"/>
    <property type="molecule type" value="Transcribed_RNA"/>
</dbReference>
<dbReference type="EMBL" id="GBXM01036137">
    <property type="protein sequence ID" value="JAH72440.1"/>
    <property type="molecule type" value="Transcribed_RNA"/>
</dbReference>
<reference evidence="1" key="2">
    <citation type="journal article" date="2015" name="Fish Shellfish Immunol.">
        <title>Early steps in the European eel (Anguilla anguilla)-Vibrio vulnificus interaction in the gills: Role of the RtxA13 toxin.</title>
        <authorList>
            <person name="Callol A."/>
            <person name="Pajuelo D."/>
            <person name="Ebbesson L."/>
            <person name="Teles M."/>
            <person name="MacKenzie S."/>
            <person name="Amaro C."/>
        </authorList>
    </citation>
    <scope>NUCLEOTIDE SEQUENCE</scope>
</reference>
<protein>
    <submittedName>
        <fullName evidence="1">Uncharacterized protein</fullName>
    </submittedName>
</protein>